<feature type="transmembrane region" description="Helical" evidence="3">
    <location>
        <begin position="200"/>
        <end position="224"/>
    </location>
</feature>
<evidence type="ECO:0000256" key="1">
    <source>
        <dbReference type="PROSITE-ProRule" id="PRU00339"/>
    </source>
</evidence>
<dbReference type="OrthoDB" id="5526068at2"/>
<keyword evidence="3" id="KW-0472">Membrane</keyword>
<dbReference type="RefSeq" id="WP_053231227.1">
    <property type="nucleotide sequence ID" value="NZ_CP011125.1"/>
</dbReference>
<evidence type="ECO:0000259" key="4">
    <source>
        <dbReference type="Pfam" id="PF08308"/>
    </source>
</evidence>
<dbReference type="PROSITE" id="PS50005">
    <property type="entry name" value="TPR"/>
    <property type="match status" value="1"/>
</dbReference>
<dbReference type="Pfam" id="PF08308">
    <property type="entry name" value="PEGA"/>
    <property type="match status" value="1"/>
</dbReference>
<keyword evidence="3" id="KW-1133">Transmembrane helix</keyword>
<dbReference type="InterPro" id="IPR013229">
    <property type="entry name" value="PEGA"/>
</dbReference>
<dbReference type="PROSITE" id="PS50293">
    <property type="entry name" value="TPR_REGION"/>
    <property type="match status" value="1"/>
</dbReference>
<dbReference type="KEGG" id="samy:DB32_000957"/>
<protein>
    <recommendedName>
        <fullName evidence="4">PEGA domain-containing protein</fullName>
    </recommendedName>
</protein>
<feature type="transmembrane region" description="Helical" evidence="3">
    <location>
        <begin position="244"/>
        <end position="269"/>
    </location>
</feature>
<dbReference type="EMBL" id="CP011125">
    <property type="protein sequence ID" value="AKF03808.1"/>
    <property type="molecule type" value="Genomic_DNA"/>
</dbReference>
<feature type="repeat" description="TPR" evidence="1">
    <location>
        <begin position="29"/>
        <end position="62"/>
    </location>
</feature>
<evidence type="ECO:0000256" key="2">
    <source>
        <dbReference type="SAM" id="MobiDB-lite"/>
    </source>
</evidence>
<reference evidence="5 6" key="1">
    <citation type="submission" date="2015-03" db="EMBL/GenBank/DDBJ databases">
        <title>Genome assembly of Sandaracinus amylolyticus DSM 53668.</title>
        <authorList>
            <person name="Sharma G."/>
            <person name="Subramanian S."/>
        </authorList>
    </citation>
    <scope>NUCLEOTIDE SEQUENCE [LARGE SCALE GENOMIC DNA]</scope>
    <source>
        <strain evidence="5 6">DSM 53668</strain>
    </source>
</reference>
<evidence type="ECO:0000313" key="6">
    <source>
        <dbReference type="Proteomes" id="UP000034883"/>
    </source>
</evidence>
<dbReference type="Gene3D" id="1.25.40.10">
    <property type="entry name" value="Tetratricopeptide repeat domain"/>
    <property type="match status" value="1"/>
</dbReference>
<keyword evidence="3" id="KW-0812">Transmembrane</keyword>
<dbReference type="STRING" id="927083.DB32_000957"/>
<dbReference type="SMART" id="SM00028">
    <property type="entry name" value="TPR"/>
    <property type="match status" value="1"/>
</dbReference>
<feature type="region of interest" description="Disordered" evidence="2">
    <location>
        <begin position="124"/>
        <end position="150"/>
    </location>
</feature>
<name>A0A0F6W024_9BACT</name>
<proteinExistence type="predicted"/>
<evidence type="ECO:0000313" key="5">
    <source>
        <dbReference type="EMBL" id="AKF03808.1"/>
    </source>
</evidence>
<sequence>MIARGTWIALVAALSIALVPALGIAQEDARTLFQRGQTAYSQGDYDAAIEQWTRAYELDPRPLLQFNLSQAYERLGRLEDAIHALELYLERADPNDEHQSDARARVSALRERVGRTSVRVTGGPEGATILVDGEDRGRTPRPDPIQVSPGSHRIAVRAQGYAEFTSSVVVPAGQSVDVAVDMQPSSGGAQVAQGGDELPVVPIILFSAGGAALIAGAVMGGVALSDAENAPGRDSPEADAARGLALGADITMGAGVALAAAGLIVLLVADSGGGEDREPERISLAPWGGASGGGVAVAGSF</sequence>
<gene>
    <name evidence="5" type="ORF">DB32_000957</name>
</gene>
<keyword evidence="1" id="KW-0802">TPR repeat</keyword>
<dbReference type="InterPro" id="IPR011990">
    <property type="entry name" value="TPR-like_helical_dom_sf"/>
</dbReference>
<evidence type="ECO:0000256" key="3">
    <source>
        <dbReference type="SAM" id="Phobius"/>
    </source>
</evidence>
<dbReference type="Proteomes" id="UP000034883">
    <property type="component" value="Chromosome"/>
</dbReference>
<dbReference type="SUPFAM" id="SSF48452">
    <property type="entry name" value="TPR-like"/>
    <property type="match status" value="1"/>
</dbReference>
<accession>A0A0F6W024</accession>
<keyword evidence="6" id="KW-1185">Reference proteome</keyword>
<dbReference type="InterPro" id="IPR019734">
    <property type="entry name" value="TPR_rpt"/>
</dbReference>
<dbReference type="Pfam" id="PF13432">
    <property type="entry name" value="TPR_16"/>
    <property type="match status" value="1"/>
</dbReference>
<dbReference type="AlphaFoldDB" id="A0A0F6W024"/>
<feature type="domain" description="PEGA" evidence="4">
    <location>
        <begin position="116"/>
        <end position="184"/>
    </location>
</feature>
<organism evidence="5 6">
    <name type="scientific">Sandaracinus amylolyticus</name>
    <dbReference type="NCBI Taxonomy" id="927083"/>
    <lineage>
        <taxon>Bacteria</taxon>
        <taxon>Pseudomonadati</taxon>
        <taxon>Myxococcota</taxon>
        <taxon>Polyangia</taxon>
        <taxon>Polyangiales</taxon>
        <taxon>Sandaracinaceae</taxon>
        <taxon>Sandaracinus</taxon>
    </lineage>
</organism>